<evidence type="ECO:0008006" key="3">
    <source>
        <dbReference type="Google" id="ProtNLM"/>
    </source>
</evidence>
<organism evidence="1 2">
    <name type="scientific">Rotaria socialis</name>
    <dbReference type="NCBI Taxonomy" id="392032"/>
    <lineage>
        <taxon>Eukaryota</taxon>
        <taxon>Metazoa</taxon>
        <taxon>Spiralia</taxon>
        <taxon>Gnathifera</taxon>
        <taxon>Rotifera</taxon>
        <taxon>Eurotatoria</taxon>
        <taxon>Bdelloidea</taxon>
        <taxon>Philodinida</taxon>
        <taxon>Philodinidae</taxon>
        <taxon>Rotaria</taxon>
    </lineage>
</organism>
<reference evidence="1" key="1">
    <citation type="submission" date="2021-02" db="EMBL/GenBank/DDBJ databases">
        <authorList>
            <person name="Nowell W R."/>
        </authorList>
    </citation>
    <scope>NUCLEOTIDE SEQUENCE</scope>
</reference>
<protein>
    <recommendedName>
        <fullName evidence="3">BED-type domain-containing protein</fullName>
    </recommendedName>
</protein>
<accession>A0A818UYH3</accession>
<evidence type="ECO:0000313" key="2">
    <source>
        <dbReference type="Proteomes" id="UP000663869"/>
    </source>
</evidence>
<proteinExistence type="predicted"/>
<dbReference type="AlphaFoldDB" id="A0A818UYH3"/>
<dbReference type="EMBL" id="CAJNYU010003850">
    <property type="protein sequence ID" value="CAF3707281.1"/>
    <property type="molecule type" value="Genomic_DNA"/>
</dbReference>
<evidence type="ECO:0000313" key="1">
    <source>
        <dbReference type="EMBL" id="CAF3707281.1"/>
    </source>
</evidence>
<gene>
    <name evidence="1" type="ORF">FME351_LOCUS28151</name>
</gene>
<name>A0A818UYH3_9BILA</name>
<sequence length="104" mass="12070">MAGSGWRRYFEFSLTEKNRNNGLCKLCNRIYKDKYGTHSDEYARTFNIQHEFSSEGTHVAEDSPISREITNSKDRHNRITCLIGCGYLNEYILVSVVMSTHTQQ</sequence>
<comment type="caution">
    <text evidence="1">The sequence shown here is derived from an EMBL/GenBank/DDBJ whole genome shotgun (WGS) entry which is preliminary data.</text>
</comment>
<dbReference type="Proteomes" id="UP000663869">
    <property type="component" value="Unassembled WGS sequence"/>
</dbReference>